<keyword evidence="1" id="KW-0812">Transmembrane</keyword>
<reference evidence="4 5" key="1">
    <citation type="submission" date="2017-04" db="EMBL/GenBank/DDBJ databases">
        <authorList>
            <person name="Afonso C.L."/>
            <person name="Miller P.J."/>
            <person name="Scott M.A."/>
            <person name="Spackman E."/>
            <person name="Goraichik I."/>
            <person name="Dimitrov K.M."/>
            <person name="Suarez D.L."/>
            <person name="Swayne D.E."/>
        </authorList>
    </citation>
    <scope>NUCLEOTIDE SEQUENCE [LARGE SCALE GENOMIC DNA]</scope>
    <source>
        <strain evidence="4 5">11</strain>
    </source>
</reference>
<dbReference type="PANTHER" id="PTHR45138">
    <property type="entry name" value="REGULATORY COMPONENTS OF SENSORY TRANSDUCTION SYSTEM"/>
    <property type="match status" value="1"/>
</dbReference>
<dbReference type="SUPFAM" id="SSF55073">
    <property type="entry name" value="Nucleotide cyclase"/>
    <property type="match status" value="1"/>
</dbReference>
<proteinExistence type="predicted"/>
<dbReference type="FunFam" id="3.30.70.270:FF:000001">
    <property type="entry name" value="Diguanylate cyclase domain protein"/>
    <property type="match status" value="1"/>
</dbReference>
<keyword evidence="1" id="KW-0472">Membrane</keyword>
<dbReference type="AlphaFoldDB" id="A0A1X7LQ01"/>
<dbReference type="PROSITE" id="PS50887">
    <property type="entry name" value="GGDEF"/>
    <property type="match status" value="1"/>
</dbReference>
<feature type="domain" description="GGDEF" evidence="3">
    <location>
        <begin position="416"/>
        <end position="557"/>
    </location>
</feature>
<dbReference type="STRING" id="1852522.SAMN06295960_4061"/>
<dbReference type="PANTHER" id="PTHR45138:SF5">
    <property type="entry name" value="BIFUNCTIONAL PERIPLASMIC SUBSTRATE BINDING PROTEIN_CYTOPLASMIC DIGUANYLATE CYCLASE"/>
    <property type="match status" value="1"/>
</dbReference>
<dbReference type="EMBL" id="FXAZ01000006">
    <property type="protein sequence ID" value="SMG55948.1"/>
    <property type="molecule type" value="Genomic_DNA"/>
</dbReference>
<dbReference type="CDD" id="cd01949">
    <property type="entry name" value="GGDEF"/>
    <property type="match status" value="1"/>
</dbReference>
<accession>A0A1X7LQ01</accession>
<feature type="transmembrane region" description="Helical" evidence="1">
    <location>
        <begin position="65"/>
        <end position="86"/>
    </location>
</feature>
<keyword evidence="5" id="KW-1185">Reference proteome</keyword>
<organism evidence="4 5">
    <name type="scientific">Paenibacillus aquistagni</name>
    <dbReference type="NCBI Taxonomy" id="1852522"/>
    <lineage>
        <taxon>Bacteria</taxon>
        <taxon>Bacillati</taxon>
        <taxon>Bacillota</taxon>
        <taxon>Bacilli</taxon>
        <taxon>Bacillales</taxon>
        <taxon>Paenibacillaceae</taxon>
        <taxon>Paenibacillus</taxon>
    </lineage>
</organism>
<dbReference type="SUPFAM" id="SSF55785">
    <property type="entry name" value="PYP-like sensor domain (PAS domain)"/>
    <property type="match status" value="1"/>
</dbReference>
<dbReference type="InterPro" id="IPR035965">
    <property type="entry name" value="PAS-like_dom_sf"/>
</dbReference>
<dbReference type="InterPro" id="IPR043128">
    <property type="entry name" value="Rev_trsase/Diguanyl_cyclase"/>
</dbReference>
<dbReference type="InterPro" id="IPR000160">
    <property type="entry name" value="GGDEF_dom"/>
</dbReference>
<name>A0A1X7LQ01_9BACL</name>
<feature type="transmembrane region" description="Helical" evidence="1">
    <location>
        <begin position="36"/>
        <end position="53"/>
    </location>
</feature>
<dbReference type="GO" id="GO:0052621">
    <property type="term" value="F:diguanylate cyclase activity"/>
    <property type="evidence" value="ECO:0007669"/>
    <property type="project" value="TreeGrafter"/>
</dbReference>
<sequence length="586" mass="66806">MLLEAGWMDGLMFWAMLALLIYVFAVNTISSLHKYYLAFHAIMLMWPLSQWILHTSDQMILRQIASYAGLISLLSLGPCWVLFARLFTKPLYPLSRGAMGLIAAPVLLFVPVIVLKPEWWFDLSALPVTSGQVGWLFGLYILAISFYFILATSDMLRVIRGASSSMQRQQIILLLIGIAIFACCTCFDLIYNVLLEGHVAKRYGITSLGVVLSDLFIIYVIQRYRVLDIVSIARREVVDTMTAGVVVVDGQDIVIDVNRGMHVFFPVRKGVLLPMKEILGLIPDSTEREEVWTQYYFSPYEHLDTEIHIMFQEDVKPSYVSLHISPIYDDNKRWVGRLLTFHDVTQLRVMVEQMNQKNTTLFERNLELIHIQQELQYANQKLQEMAITDPLTNCYNRRHLLEQMEEKVPTCVSSHQPFSIVLFDIDHFKTINDNYGHVVGDEVLSFVSNIVRKELHHSDIFARYGGEEFVIFMPGVNAQEAYSTAERLIDLIKSAMPTIASEAIMVTVSIGWVAYEGQELSLGDDVRSWILALLGEADRHMYEAKSNGRNGIRPRLAIEEEDKQVSLDAALPRHSALEASASREKR</sequence>
<dbReference type="PROSITE" id="PS50113">
    <property type="entry name" value="PAC"/>
    <property type="match status" value="1"/>
</dbReference>
<feature type="transmembrane region" description="Helical" evidence="1">
    <location>
        <begin position="12"/>
        <end position="29"/>
    </location>
</feature>
<keyword evidence="1" id="KW-1133">Transmembrane helix</keyword>
<evidence type="ECO:0000259" key="2">
    <source>
        <dbReference type="PROSITE" id="PS50113"/>
    </source>
</evidence>
<dbReference type="Proteomes" id="UP000193834">
    <property type="component" value="Unassembled WGS sequence"/>
</dbReference>
<dbReference type="Pfam" id="PF16927">
    <property type="entry name" value="HisKA_7TM"/>
    <property type="match status" value="1"/>
</dbReference>
<dbReference type="Gene3D" id="3.30.70.270">
    <property type="match status" value="1"/>
</dbReference>
<dbReference type="GO" id="GO:0043709">
    <property type="term" value="P:cell adhesion involved in single-species biofilm formation"/>
    <property type="evidence" value="ECO:0007669"/>
    <property type="project" value="TreeGrafter"/>
</dbReference>
<dbReference type="InterPro" id="IPR050469">
    <property type="entry name" value="Diguanylate_Cyclase"/>
</dbReference>
<dbReference type="NCBIfam" id="TIGR00254">
    <property type="entry name" value="GGDEF"/>
    <property type="match status" value="1"/>
</dbReference>
<feature type="transmembrane region" description="Helical" evidence="1">
    <location>
        <begin position="98"/>
        <end position="115"/>
    </location>
</feature>
<dbReference type="GO" id="GO:1902201">
    <property type="term" value="P:negative regulation of bacterial-type flagellum-dependent cell motility"/>
    <property type="evidence" value="ECO:0007669"/>
    <property type="project" value="TreeGrafter"/>
</dbReference>
<protein>
    <submittedName>
        <fullName evidence="4">Diguanylate cyclase (GGDEF) domain-containing protein</fullName>
    </submittedName>
</protein>
<evidence type="ECO:0000256" key="1">
    <source>
        <dbReference type="SAM" id="Phobius"/>
    </source>
</evidence>
<gene>
    <name evidence="4" type="ORF">SAMN06295960_4061</name>
</gene>
<feature type="transmembrane region" description="Helical" evidence="1">
    <location>
        <begin position="203"/>
        <end position="221"/>
    </location>
</feature>
<dbReference type="InterPro" id="IPR000700">
    <property type="entry name" value="PAS-assoc_C"/>
</dbReference>
<evidence type="ECO:0000259" key="3">
    <source>
        <dbReference type="PROSITE" id="PS50887"/>
    </source>
</evidence>
<feature type="transmembrane region" description="Helical" evidence="1">
    <location>
        <begin position="171"/>
        <end position="191"/>
    </location>
</feature>
<dbReference type="Gene3D" id="3.30.450.20">
    <property type="entry name" value="PAS domain"/>
    <property type="match status" value="1"/>
</dbReference>
<dbReference type="InterPro" id="IPR031621">
    <property type="entry name" value="HisKA_7TM"/>
</dbReference>
<dbReference type="SMART" id="SM00267">
    <property type="entry name" value="GGDEF"/>
    <property type="match status" value="1"/>
</dbReference>
<evidence type="ECO:0000313" key="4">
    <source>
        <dbReference type="EMBL" id="SMG55948.1"/>
    </source>
</evidence>
<dbReference type="GO" id="GO:0005886">
    <property type="term" value="C:plasma membrane"/>
    <property type="evidence" value="ECO:0007669"/>
    <property type="project" value="TreeGrafter"/>
</dbReference>
<feature type="transmembrane region" description="Helical" evidence="1">
    <location>
        <begin position="135"/>
        <end position="159"/>
    </location>
</feature>
<dbReference type="InterPro" id="IPR029787">
    <property type="entry name" value="Nucleotide_cyclase"/>
</dbReference>
<feature type="domain" description="PAC" evidence="2">
    <location>
        <begin position="303"/>
        <end position="356"/>
    </location>
</feature>
<evidence type="ECO:0000313" key="5">
    <source>
        <dbReference type="Proteomes" id="UP000193834"/>
    </source>
</evidence>
<dbReference type="Pfam" id="PF00990">
    <property type="entry name" value="GGDEF"/>
    <property type="match status" value="1"/>
</dbReference>